<name>A0AAN8BHB1_9TELE</name>
<dbReference type="Proteomes" id="UP001335648">
    <property type="component" value="Unassembled WGS sequence"/>
</dbReference>
<gene>
    <name evidence="2" type="ORF">CesoFtcFv8_018279</name>
</gene>
<accession>A0AAN8BHB1</accession>
<dbReference type="AlphaFoldDB" id="A0AAN8BHB1"/>
<dbReference type="InterPro" id="IPR006202">
    <property type="entry name" value="Neur_chan_lig-bd"/>
</dbReference>
<dbReference type="InterPro" id="IPR006201">
    <property type="entry name" value="Neur_channel"/>
</dbReference>
<sequence length="77" mass="9264">MRPVKVWTTPTLVQLDMFLYGILEVDEKSQTVTSQIWIRMWWTNEFLTWNSTDFCGINMLTVPRSRLWIPDIQINEE</sequence>
<dbReference type="GO" id="GO:0016020">
    <property type="term" value="C:membrane"/>
    <property type="evidence" value="ECO:0007669"/>
    <property type="project" value="InterPro"/>
</dbReference>
<protein>
    <recommendedName>
        <fullName evidence="1">Neurotransmitter-gated ion-channel ligand-binding domain-containing protein</fullName>
    </recommendedName>
</protein>
<dbReference type="PANTHER" id="PTHR18945">
    <property type="entry name" value="NEUROTRANSMITTER GATED ION CHANNEL"/>
    <property type="match status" value="1"/>
</dbReference>
<dbReference type="Pfam" id="PF02931">
    <property type="entry name" value="Neur_chan_LBD"/>
    <property type="match status" value="1"/>
</dbReference>
<evidence type="ECO:0000313" key="2">
    <source>
        <dbReference type="EMBL" id="KAK5884460.1"/>
    </source>
</evidence>
<dbReference type="GO" id="GO:0005230">
    <property type="term" value="F:extracellular ligand-gated monoatomic ion channel activity"/>
    <property type="evidence" value="ECO:0007669"/>
    <property type="project" value="InterPro"/>
</dbReference>
<dbReference type="GO" id="GO:0004888">
    <property type="term" value="F:transmembrane signaling receptor activity"/>
    <property type="evidence" value="ECO:0007669"/>
    <property type="project" value="InterPro"/>
</dbReference>
<dbReference type="EMBL" id="JAULUE010002060">
    <property type="protein sequence ID" value="KAK5884460.1"/>
    <property type="molecule type" value="Genomic_DNA"/>
</dbReference>
<dbReference type="InterPro" id="IPR036734">
    <property type="entry name" value="Neur_chan_lig-bd_sf"/>
</dbReference>
<organism evidence="2 3">
    <name type="scientific">Champsocephalus esox</name>
    <name type="common">pike icefish</name>
    <dbReference type="NCBI Taxonomy" id="159716"/>
    <lineage>
        <taxon>Eukaryota</taxon>
        <taxon>Metazoa</taxon>
        <taxon>Chordata</taxon>
        <taxon>Craniata</taxon>
        <taxon>Vertebrata</taxon>
        <taxon>Euteleostomi</taxon>
        <taxon>Actinopterygii</taxon>
        <taxon>Neopterygii</taxon>
        <taxon>Teleostei</taxon>
        <taxon>Neoteleostei</taxon>
        <taxon>Acanthomorphata</taxon>
        <taxon>Eupercaria</taxon>
        <taxon>Perciformes</taxon>
        <taxon>Notothenioidei</taxon>
        <taxon>Channichthyidae</taxon>
        <taxon>Champsocephalus</taxon>
    </lineage>
</organism>
<evidence type="ECO:0000259" key="1">
    <source>
        <dbReference type="Pfam" id="PF02931"/>
    </source>
</evidence>
<dbReference type="SUPFAM" id="SSF63712">
    <property type="entry name" value="Nicotinic receptor ligand binding domain-like"/>
    <property type="match status" value="1"/>
</dbReference>
<proteinExistence type="predicted"/>
<evidence type="ECO:0000313" key="3">
    <source>
        <dbReference type="Proteomes" id="UP001335648"/>
    </source>
</evidence>
<comment type="caution">
    <text evidence="2">The sequence shown here is derived from an EMBL/GenBank/DDBJ whole genome shotgun (WGS) entry which is preliminary data.</text>
</comment>
<reference evidence="2 3" key="1">
    <citation type="journal article" date="2023" name="Mol. Biol. Evol.">
        <title>Genomics of Secondarily Temperate Adaptation in the Only Non-Antarctic Icefish.</title>
        <authorList>
            <person name="Rivera-Colon A.G."/>
            <person name="Rayamajhi N."/>
            <person name="Minhas B.F."/>
            <person name="Madrigal G."/>
            <person name="Bilyk K.T."/>
            <person name="Yoon V."/>
            <person name="Hune M."/>
            <person name="Gregory S."/>
            <person name="Cheng C.H.C."/>
            <person name="Catchen J.M."/>
        </authorList>
    </citation>
    <scope>NUCLEOTIDE SEQUENCE [LARGE SCALE GENOMIC DNA]</scope>
    <source>
        <strain evidence="2">JC2023a</strain>
    </source>
</reference>
<dbReference type="Gene3D" id="2.70.170.10">
    <property type="entry name" value="Neurotransmitter-gated ion-channel ligand-binding domain"/>
    <property type="match status" value="1"/>
</dbReference>
<keyword evidence="3" id="KW-1185">Reference proteome</keyword>
<feature type="domain" description="Neurotransmitter-gated ion-channel ligand-binding" evidence="1">
    <location>
        <begin position="1"/>
        <end position="75"/>
    </location>
</feature>